<evidence type="ECO:0000313" key="1">
    <source>
        <dbReference type="EMBL" id="CAG8834667.1"/>
    </source>
</evidence>
<organism evidence="1 2">
    <name type="scientific">Racocetra persica</name>
    <dbReference type="NCBI Taxonomy" id="160502"/>
    <lineage>
        <taxon>Eukaryota</taxon>
        <taxon>Fungi</taxon>
        <taxon>Fungi incertae sedis</taxon>
        <taxon>Mucoromycota</taxon>
        <taxon>Glomeromycotina</taxon>
        <taxon>Glomeromycetes</taxon>
        <taxon>Diversisporales</taxon>
        <taxon>Gigasporaceae</taxon>
        <taxon>Racocetra</taxon>
    </lineage>
</organism>
<evidence type="ECO:0000313" key="2">
    <source>
        <dbReference type="Proteomes" id="UP000789920"/>
    </source>
</evidence>
<reference evidence="1" key="1">
    <citation type="submission" date="2021-06" db="EMBL/GenBank/DDBJ databases">
        <authorList>
            <person name="Kallberg Y."/>
            <person name="Tangrot J."/>
            <person name="Rosling A."/>
        </authorList>
    </citation>
    <scope>NUCLEOTIDE SEQUENCE</scope>
    <source>
        <strain evidence="1">MA461A</strain>
    </source>
</reference>
<keyword evidence="2" id="KW-1185">Reference proteome</keyword>
<protein>
    <submittedName>
        <fullName evidence="1">19832_t:CDS:1</fullName>
    </submittedName>
</protein>
<proteinExistence type="predicted"/>
<accession>A0ACA9SBK5</accession>
<dbReference type="Proteomes" id="UP000789920">
    <property type="component" value="Unassembled WGS sequence"/>
</dbReference>
<comment type="caution">
    <text evidence="1">The sequence shown here is derived from an EMBL/GenBank/DDBJ whole genome shotgun (WGS) entry which is preliminary data.</text>
</comment>
<feature type="non-terminal residue" evidence="1">
    <location>
        <position position="56"/>
    </location>
</feature>
<sequence length="56" mass="6552">RCHVFCAANDSYGDEWKMDCGTFTQNFSRTGSNKFLTMYISPFYTIPKKDTLQEKE</sequence>
<name>A0ACA9SBK5_9GLOM</name>
<feature type="non-terminal residue" evidence="1">
    <location>
        <position position="1"/>
    </location>
</feature>
<gene>
    <name evidence="1" type="ORF">RPERSI_LOCUS29266</name>
</gene>
<dbReference type="EMBL" id="CAJVQC010109782">
    <property type="protein sequence ID" value="CAG8834667.1"/>
    <property type="molecule type" value="Genomic_DNA"/>
</dbReference>